<feature type="signal peptide" evidence="1">
    <location>
        <begin position="1"/>
        <end position="19"/>
    </location>
</feature>
<dbReference type="SUPFAM" id="SSF82185">
    <property type="entry name" value="Histone H3 K4-specific methyltransferase SET7/9 N-terminal domain"/>
    <property type="match status" value="1"/>
</dbReference>
<evidence type="ECO:0000256" key="1">
    <source>
        <dbReference type="SAM" id="SignalP"/>
    </source>
</evidence>
<protein>
    <submittedName>
        <fullName evidence="2">Toxin-antitoxin system YwqK family antitoxin</fullName>
    </submittedName>
</protein>
<feature type="chain" id="PRO_5045612015" evidence="1">
    <location>
        <begin position="20"/>
        <end position="233"/>
    </location>
</feature>
<evidence type="ECO:0000313" key="3">
    <source>
        <dbReference type="Proteomes" id="UP001589562"/>
    </source>
</evidence>
<reference evidence="2 3" key="1">
    <citation type="submission" date="2024-09" db="EMBL/GenBank/DDBJ databases">
        <authorList>
            <person name="Sun Q."/>
            <person name="Mori K."/>
        </authorList>
    </citation>
    <scope>NUCLEOTIDE SEQUENCE [LARGE SCALE GENOMIC DNA]</scope>
    <source>
        <strain evidence="2 3">CECT 8365</strain>
    </source>
</reference>
<dbReference type="EMBL" id="JBHMFE010000014">
    <property type="protein sequence ID" value="MFB9109055.1"/>
    <property type="molecule type" value="Genomic_DNA"/>
</dbReference>
<keyword evidence="1" id="KW-0732">Signal</keyword>
<proteinExistence type="predicted"/>
<dbReference type="Proteomes" id="UP001589562">
    <property type="component" value="Unassembled WGS sequence"/>
</dbReference>
<name>A0ABV5HCL6_9FLAO</name>
<dbReference type="RefSeq" id="WP_278008427.1">
    <property type="nucleotide sequence ID" value="NZ_CP121112.1"/>
</dbReference>
<keyword evidence="3" id="KW-1185">Reference proteome</keyword>
<accession>A0ABV5HCL6</accession>
<organism evidence="2 3">
    <name type="scientific">Flavobacterium gyeonganense</name>
    <dbReference type="NCBI Taxonomy" id="1310418"/>
    <lineage>
        <taxon>Bacteria</taxon>
        <taxon>Pseudomonadati</taxon>
        <taxon>Bacteroidota</taxon>
        <taxon>Flavobacteriia</taxon>
        <taxon>Flavobacteriales</taxon>
        <taxon>Flavobacteriaceae</taxon>
        <taxon>Flavobacterium</taxon>
    </lineage>
</organism>
<sequence length="233" mass="26914">MKKSLFILFFLLISVTLSAQINMVSKKIFLDSLYRETTPENQIYTRVITNYSQKSVRYVVTDFYKNGRKKMTGATLDRDILKKDGEFIYYYKNGAKESVINYTDNHKSGKEITWYENQSKKCEKQNSWDPKTKTAQTLTLNFWNENKEQTVVDGNGEYENTDNFITEKGTIKNGLKQGIWQGSDAERKITFTENYDKGILVSGVSVDQNNVKLSYSTLAEKQFGKKTTPKSIK</sequence>
<gene>
    <name evidence="2" type="ORF">ACFFVK_10735</name>
</gene>
<evidence type="ECO:0000313" key="2">
    <source>
        <dbReference type="EMBL" id="MFB9109055.1"/>
    </source>
</evidence>
<comment type="caution">
    <text evidence="2">The sequence shown here is derived from an EMBL/GenBank/DDBJ whole genome shotgun (WGS) entry which is preliminary data.</text>
</comment>